<evidence type="ECO:0000313" key="4">
    <source>
        <dbReference type="EMBL" id="QDT10674.1"/>
    </source>
</evidence>
<feature type="domain" description="Spermatogenesis-associated protein 20-like TRX" evidence="3">
    <location>
        <begin position="62"/>
        <end position="225"/>
    </location>
</feature>
<evidence type="ECO:0000256" key="2">
    <source>
        <dbReference type="SAM" id="SignalP"/>
    </source>
</evidence>
<dbReference type="InterPro" id="IPR004879">
    <property type="entry name" value="Ssp411-like_TRX"/>
</dbReference>
<dbReference type="PANTHER" id="PTHR42899">
    <property type="entry name" value="SPERMATOGENESIS-ASSOCIATED PROTEIN 20"/>
    <property type="match status" value="1"/>
</dbReference>
<dbReference type="GO" id="GO:0005975">
    <property type="term" value="P:carbohydrate metabolic process"/>
    <property type="evidence" value="ECO:0007669"/>
    <property type="project" value="InterPro"/>
</dbReference>
<evidence type="ECO:0000313" key="5">
    <source>
        <dbReference type="Proteomes" id="UP000319817"/>
    </source>
</evidence>
<proteinExistence type="predicted"/>
<dbReference type="AlphaFoldDB" id="A0A517NU70"/>
<protein>
    <recommendedName>
        <fullName evidence="3">Spermatogenesis-associated protein 20-like TRX domain-containing protein</fullName>
    </recommendedName>
</protein>
<evidence type="ECO:0000259" key="3">
    <source>
        <dbReference type="Pfam" id="PF03190"/>
    </source>
</evidence>
<feature type="chain" id="PRO_5022058858" description="Spermatogenesis-associated protein 20-like TRX domain-containing protein" evidence="2">
    <location>
        <begin position="20"/>
        <end position="699"/>
    </location>
</feature>
<dbReference type="InterPro" id="IPR024705">
    <property type="entry name" value="Ssp411"/>
</dbReference>
<feature type="compositionally biased region" description="Polar residues" evidence="1">
    <location>
        <begin position="678"/>
        <end position="699"/>
    </location>
</feature>
<name>A0A517NU70_9BACT</name>
<dbReference type="Gene3D" id="1.50.10.20">
    <property type="match status" value="1"/>
</dbReference>
<dbReference type="InterPro" id="IPR008928">
    <property type="entry name" value="6-hairpin_glycosidase_sf"/>
</dbReference>
<dbReference type="Pfam" id="PF03190">
    <property type="entry name" value="Thioredox_DsbH"/>
    <property type="match status" value="1"/>
</dbReference>
<evidence type="ECO:0000256" key="1">
    <source>
        <dbReference type="SAM" id="MobiDB-lite"/>
    </source>
</evidence>
<organism evidence="4 5">
    <name type="scientific">Stieleria marina</name>
    <dbReference type="NCBI Taxonomy" id="1930275"/>
    <lineage>
        <taxon>Bacteria</taxon>
        <taxon>Pseudomonadati</taxon>
        <taxon>Planctomycetota</taxon>
        <taxon>Planctomycetia</taxon>
        <taxon>Pirellulales</taxon>
        <taxon>Pirellulaceae</taxon>
        <taxon>Stieleria</taxon>
    </lineage>
</organism>
<reference evidence="4 5" key="1">
    <citation type="submission" date="2019-02" db="EMBL/GenBank/DDBJ databases">
        <title>Deep-cultivation of Planctomycetes and their phenomic and genomic characterization uncovers novel biology.</title>
        <authorList>
            <person name="Wiegand S."/>
            <person name="Jogler M."/>
            <person name="Boedeker C."/>
            <person name="Pinto D."/>
            <person name="Vollmers J."/>
            <person name="Rivas-Marin E."/>
            <person name="Kohn T."/>
            <person name="Peeters S.H."/>
            <person name="Heuer A."/>
            <person name="Rast P."/>
            <person name="Oberbeckmann S."/>
            <person name="Bunk B."/>
            <person name="Jeske O."/>
            <person name="Meyerdierks A."/>
            <person name="Storesund J.E."/>
            <person name="Kallscheuer N."/>
            <person name="Luecker S."/>
            <person name="Lage O.M."/>
            <person name="Pohl T."/>
            <person name="Merkel B.J."/>
            <person name="Hornburger P."/>
            <person name="Mueller R.-W."/>
            <person name="Bruemmer F."/>
            <person name="Labrenz M."/>
            <person name="Spormann A.M."/>
            <person name="Op den Camp H."/>
            <person name="Overmann J."/>
            <person name="Amann R."/>
            <person name="Jetten M.S.M."/>
            <person name="Mascher T."/>
            <person name="Medema M.H."/>
            <person name="Devos D.P."/>
            <person name="Kaster A.-K."/>
            <person name="Ovreas L."/>
            <person name="Rohde M."/>
            <person name="Galperin M.Y."/>
            <person name="Jogler C."/>
        </authorList>
    </citation>
    <scope>NUCLEOTIDE SEQUENCE [LARGE SCALE GENOMIC DNA]</scope>
    <source>
        <strain evidence="4 5">K23_9</strain>
    </source>
</reference>
<dbReference type="Proteomes" id="UP000319817">
    <property type="component" value="Chromosome"/>
</dbReference>
<accession>A0A517NU70</accession>
<keyword evidence="5" id="KW-1185">Reference proteome</keyword>
<dbReference type="InterPro" id="IPR036249">
    <property type="entry name" value="Thioredoxin-like_sf"/>
</dbReference>
<dbReference type="Gene3D" id="3.40.30.10">
    <property type="entry name" value="Glutaredoxin"/>
    <property type="match status" value="1"/>
</dbReference>
<feature type="region of interest" description="Disordered" evidence="1">
    <location>
        <begin position="676"/>
        <end position="699"/>
    </location>
</feature>
<dbReference type="PANTHER" id="PTHR42899:SF1">
    <property type="entry name" value="SPERMATOGENESIS-ASSOCIATED PROTEIN 20"/>
    <property type="match status" value="1"/>
</dbReference>
<dbReference type="SUPFAM" id="SSF48208">
    <property type="entry name" value="Six-hairpin glycosidases"/>
    <property type="match status" value="1"/>
</dbReference>
<feature type="region of interest" description="Disordered" evidence="1">
    <location>
        <begin position="21"/>
        <end position="65"/>
    </location>
</feature>
<dbReference type="CDD" id="cd02955">
    <property type="entry name" value="SSP411"/>
    <property type="match status" value="1"/>
</dbReference>
<feature type="compositionally biased region" description="Polar residues" evidence="1">
    <location>
        <begin position="36"/>
        <end position="45"/>
    </location>
</feature>
<feature type="compositionally biased region" description="Basic and acidic residues" evidence="1">
    <location>
        <begin position="51"/>
        <end position="65"/>
    </location>
</feature>
<feature type="signal peptide" evidence="2">
    <location>
        <begin position="1"/>
        <end position="19"/>
    </location>
</feature>
<dbReference type="EMBL" id="CP036526">
    <property type="protein sequence ID" value="QDT10674.1"/>
    <property type="molecule type" value="Genomic_DNA"/>
</dbReference>
<keyword evidence="2" id="KW-0732">Signal</keyword>
<dbReference type="SUPFAM" id="SSF52833">
    <property type="entry name" value="Thioredoxin-like"/>
    <property type="match status" value="1"/>
</dbReference>
<gene>
    <name evidence="4" type="ORF">K239x_26310</name>
</gene>
<sequence length="699" mass="77133" precursor="true">MRTLICSLVLSLFVLGADAPSARGQDEPASPDKPSAVQTAQSSSIPVAESGGDHTTAKHEHTNRLAKESSPYLLQHAHNPVDWYPWGDEAFAKAKRENKMVFLSVGYAACHWCHVMERESFEDAEIAKLMNDKFVCIKVDREERPDVDQIYMTSVQMISGSGGWPMSVFLLPDAKPFWGGTYFPARTGDRGTSTGFLSIVKQIDQAWKTQNEVVRKQAQHVTQAIAANQLSPDDEATPQPGGISDAMIDRVADSLAKAFDPKYGGFGYSEARDNQPKFPEPSNLVFLLDRMKRQSVASESREQAKAMVRKTLDGMLSGAMLDHLGGGFHRYSVDRKWQIPHFEKMLYDNGQLASVYAQAGVDFDSPEYRDVARQICDFVLRELKADGNAFYSALDADSDGEEGKFYRWTQAEVADMQSSVEGFANFATVFRLTAEPNFEGEYFAIDPRRSLTSIADERGTTYDELRKQLAPARSDLFRRRSTRSRPLTDVKILTAWNGLMIAGLADTGRLLHEPKYVRAAADAAEFVLRELADSDGRLKRSYAAGQAKLNAYVDDYAFLVSGLIALHRATDDVKWLTQANAITEQQIQWFGDDSGGGFFFTSSDHPSLIVRVKDPVDGAIPSGASVSAENLLYLLCHQPQPKFATKLMQTLNASAPLFRKSPSAAPRLAAVAAEFNDSKSNLQGDPASSGNSPLKSRPN</sequence>
<dbReference type="PIRSF" id="PIRSF006402">
    <property type="entry name" value="UCP006402_thioredoxin"/>
    <property type="match status" value="1"/>
</dbReference>